<evidence type="ECO:0000256" key="4">
    <source>
        <dbReference type="PROSITE-ProRule" id="PRU00433"/>
    </source>
</evidence>
<keyword evidence="3 4" id="KW-0408">Iron</keyword>
<feature type="signal peptide" evidence="5">
    <location>
        <begin position="1"/>
        <end position="20"/>
    </location>
</feature>
<dbReference type="OrthoDB" id="9804649at2"/>
<evidence type="ECO:0000313" key="7">
    <source>
        <dbReference type="EMBL" id="QEG43064.1"/>
    </source>
</evidence>
<dbReference type="KEGG" id="rul:UC8_51080"/>
<dbReference type="InterPro" id="IPR036280">
    <property type="entry name" value="Multihaem_cyt_sf"/>
</dbReference>
<evidence type="ECO:0000256" key="2">
    <source>
        <dbReference type="ARBA" id="ARBA00022723"/>
    </source>
</evidence>
<evidence type="ECO:0000256" key="1">
    <source>
        <dbReference type="ARBA" id="ARBA00022617"/>
    </source>
</evidence>
<feature type="domain" description="Cytochrome c" evidence="6">
    <location>
        <begin position="150"/>
        <end position="266"/>
    </location>
</feature>
<dbReference type="PROSITE" id="PS51257">
    <property type="entry name" value="PROKAR_LIPOPROTEIN"/>
    <property type="match status" value="1"/>
</dbReference>
<dbReference type="GO" id="GO:0020037">
    <property type="term" value="F:heme binding"/>
    <property type="evidence" value="ECO:0007669"/>
    <property type="project" value="InterPro"/>
</dbReference>
<dbReference type="AlphaFoldDB" id="A0A5B9QVJ5"/>
<keyword evidence="8" id="KW-1185">Reference proteome</keyword>
<organism evidence="7 8">
    <name type="scientific">Roseimaritima ulvae</name>
    <dbReference type="NCBI Taxonomy" id="980254"/>
    <lineage>
        <taxon>Bacteria</taxon>
        <taxon>Pseudomonadati</taxon>
        <taxon>Planctomycetota</taxon>
        <taxon>Planctomycetia</taxon>
        <taxon>Pirellulales</taxon>
        <taxon>Pirellulaceae</taxon>
        <taxon>Roseimaritima</taxon>
    </lineage>
</organism>
<dbReference type="RefSeq" id="WP_068141000.1">
    <property type="nucleotide sequence ID" value="NZ_CP042914.1"/>
</dbReference>
<keyword evidence="5" id="KW-0732">Signal</keyword>
<feature type="domain" description="Cytochrome c" evidence="6">
    <location>
        <begin position="492"/>
        <end position="586"/>
    </location>
</feature>
<evidence type="ECO:0000259" key="6">
    <source>
        <dbReference type="PROSITE" id="PS51007"/>
    </source>
</evidence>
<evidence type="ECO:0000256" key="5">
    <source>
        <dbReference type="SAM" id="SignalP"/>
    </source>
</evidence>
<feature type="chain" id="PRO_5022711594" evidence="5">
    <location>
        <begin position="21"/>
        <end position="832"/>
    </location>
</feature>
<protein>
    <submittedName>
        <fullName evidence="7">Cytochrome c</fullName>
    </submittedName>
</protein>
<evidence type="ECO:0000313" key="8">
    <source>
        <dbReference type="Proteomes" id="UP000325286"/>
    </source>
</evidence>
<dbReference type="PROSITE" id="PS51007">
    <property type="entry name" value="CYTC"/>
    <property type="match status" value="4"/>
</dbReference>
<evidence type="ECO:0000256" key="3">
    <source>
        <dbReference type="ARBA" id="ARBA00023004"/>
    </source>
</evidence>
<dbReference type="Proteomes" id="UP000325286">
    <property type="component" value="Chromosome"/>
</dbReference>
<keyword evidence="1 4" id="KW-0349">Heme</keyword>
<dbReference type="InterPro" id="IPR009056">
    <property type="entry name" value="Cyt_c-like_dom"/>
</dbReference>
<proteinExistence type="predicted"/>
<dbReference type="PANTHER" id="PTHR33546">
    <property type="entry name" value="LARGE, MULTIFUNCTIONAL SECRETED PROTEIN-RELATED"/>
    <property type="match status" value="1"/>
</dbReference>
<dbReference type="InterPro" id="IPR036909">
    <property type="entry name" value="Cyt_c-like_dom_sf"/>
</dbReference>
<keyword evidence="2 4" id="KW-0479">Metal-binding</keyword>
<dbReference type="SUPFAM" id="SSF46626">
    <property type="entry name" value="Cytochrome c"/>
    <property type="match status" value="3"/>
</dbReference>
<feature type="domain" description="Cytochrome c" evidence="6">
    <location>
        <begin position="287"/>
        <end position="367"/>
    </location>
</feature>
<dbReference type="GO" id="GO:0046872">
    <property type="term" value="F:metal ion binding"/>
    <property type="evidence" value="ECO:0007669"/>
    <property type="project" value="UniProtKB-KW"/>
</dbReference>
<feature type="domain" description="Cytochrome c" evidence="6">
    <location>
        <begin position="42"/>
        <end position="128"/>
    </location>
</feature>
<name>A0A5B9QVJ5_9BACT</name>
<dbReference type="EMBL" id="CP042914">
    <property type="protein sequence ID" value="QEG43064.1"/>
    <property type="molecule type" value="Genomic_DNA"/>
</dbReference>
<accession>A0A5B9QVJ5</accession>
<dbReference type="SUPFAM" id="SSF48695">
    <property type="entry name" value="Multiheme cytochromes"/>
    <property type="match status" value="1"/>
</dbReference>
<gene>
    <name evidence="7" type="ORF">UC8_51080</name>
</gene>
<sequence length="832" mass="90628" precursor="true">MLPRCFFPLLVFTACLPAIAQDNPAPPVVAGFERFAGSDALEPVQAGQLLIGELRCTACHADGNASPLPGPNLQAAGLRLRSQWMLQFIEDPQAVKPGTTMPNLLGQFTAKEKRSIAESIVAFLRSQRRPYQEIKATGAQPVPYRFWERGNPQHGAELYHQSGCVACHAADQNYQPDGGPAAAADDRLAQLLEELDPEELAELGLDDIVSEAFSIPHADLAQKYTSLGLTRFLLDPLSTRPGGRMPDMKLAPVEAADLAAYLIERDDAAGDDGTTAPARSVPTADAQRIADGKKWFRELRCVQCHAADGVTPPTDTGLVTLAALRSAETARCSDSSADRDSAARHRPDYSLNEAQQQAILAALRTAGSPQPEATAAQRVHQELLRQNCYACHRRDSVGGVGRDRRGYFATVDHIDLGDEGRLPPPLTAVGRKLTVPWMSKVLKGQKADVRPHMLARMPVFATEATKTLPALFAAADEASQATSKTVFGDTAQLADAGRQLMDTGCVQCHAFDGQSMPGVMGVDIRGIGQRMHPQWFADFLMNPGKLKPRTRMPTFFQNGESQDKQLLGGDPQRQIAAMWTYLNASGKPRLPEKLETARATNYELIPNKRPVVLRTFMREAGTHAIAVGYPHQVHLAYDALNCRPALLWRGRFLDAQGTWFVRFTPPADPLGSDPVPLPDDFPIISLRSPQKTSATNAQTDTNTAPRFDGYRLDSHGTPTFLSHGHGLRLSERWEPHEQGFRRTLTIEGLTAQTAAQQLALRLHGGPGLTSKTPYAAKDESGLQLRLLDASNLKNQGLAPELQERAGQSQWLLPLAPAASEQASATIVIQYSW</sequence>
<dbReference type="Gene3D" id="1.10.760.10">
    <property type="entry name" value="Cytochrome c-like domain"/>
    <property type="match status" value="4"/>
</dbReference>
<reference evidence="7 8" key="1">
    <citation type="submission" date="2019-08" db="EMBL/GenBank/DDBJ databases">
        <title>Deep-cultivation of Planctomycetes and their phenomic and genomic characterization uncovers novel biology.</title>
        <authorList>
            <person name="Wiegand S."/>
            <person name="Jogler M."/>
            <person name="Boedeker C."/>
            <person name="Pinto D."/>
            <person name="Vollmers J."/>
            <person name="Rivas-Marin E."/>
            <person name="Kohn T."/>
            <person name="Peeters S.H."/>
            <person name="Heuer A."/>
            <person name="Rast P."/>
            <person name="Oberbeckmann S."/>
            <person name="Bunk B."/>
            <person name="Jeske O."/>
            <person name="Meyerdierks A."/>
            <person name="Storesund J.E."/>
            <person name="Kallscheuer N."/>
            <person name="Luecker S."/>
            <person name="Lage O.M."/>
            <person name="Pohl T."/>
            <person name="Merkel B.J."/>
            <person name="Hornburger P."/>
            <person name="Mueller R.-W."/>
            <person name="Bruemmer F."/>
            <person name="Labrenz M."/>
            <person name="Spormann A.M."/>
            <person name="Op den Camp H."/>
            <person name="Overmann J."/>
            <person name="Amann R."/>
            <person name="Jetten M.S.M."/>
            <person name="Mascher T."/>
            <person name="Medema M.H."/>
            <person name="Devos D.P."/>
            <person name="Kaster A.-K."/>
            <person name="Ovreas L."/>
            <person name="Rohde M."/>
            <person name="Galperin M.Y."/>
            <person name="Jogler C."/>
        </authorList>
    </citation>
    <scope>NUCLEOTIDE SEQUENCE [LARGE SCALE GENOMIC DNA]</scope>
    <source>
        <strain evidence="7 8">UC8</strain>
    </source>
</reference>
<dbReference type="GO" id="GO:0009055">
    <property type="term" value="F:electron transfer activity"/>
    <property type="evidence" value="ECO:0007669"/>
    <property type="project" value="InterPro"/>
</dbReference>
<dbReference type="PANTHER" id="PTHR33546:SF1">
    <property type="entry name" value="LARGE, MULTIFUNCTIONAL SECRETED PROTEIN"/>
    <property type="match status" value="1"/>
</dbReference>